<protein>
    <recommendedName>
        <fullName evidence="9">Transcriptional adapter 3</fullName>
    </recommendedName>
</protein>
<comment type="similarity">
    <text evidence="2">Belongs to the NGG1 family.</text>
</comment>
<feature type="region of interest" description="Disordered" evidence="6">
    <location>
        <begin position="204"/>
        <end position="254"/>
    </location>
</feature>
<evidence type="ECO:0000256" key="4">
    <source>
        <dbReference type="ARBA" id="ARBA00023163"/>
    </source>
</evidence>
<dbReference type="AlphaFoldDB" id="A0A9J6H7J3"/>
<evidence type="ECO:0000256" key="6">
    <source>
        <dbReference type="SAM" id="MobiDB-lite"/>
    </source>
</evidence>
<evidence type="ECO:0000256" key="1">
    <source>
        <dbReference type="ARBA" id="ARBA00004123"/>
    </source>
</evidence>
<dbReference type="EMBL" id="JABSTR010001215">
    <property type="protein sequence ID" value="KAH9383635.1"/>
    <property type="molecule type" value="Genomic_DNA"/>
</dbReference>
<feature type="compositionally biased region" description="Basic and acidic residues" evidence="6">
    <location>
        <begin position="237"/>
        <end position="246"/>
    </location>
</feature>
<feature type="region of interest" description="Disordered" evidence="6">
    <location>
        <begin position="82"/>
        <end position="144"/>
    </location>
</feature>
<dbReference type="OrthoDB" id="1232at2759"/>
<dbReference type="InterPro" id="IPR019340">
    <property type="entry name" value="Histone_AcTrfase_su3"/>
</dbReference>
<sequence>MKGKGKGSEECPLQFPDVSPVDHVQECPRYTVIAQGDATLSLEDLEPLQLELETLLVSVCERRRRLAHETQLLLSWQEKKIPVGAGTPSAPGKRSRASPDGKPSKKFRDGGKVFTGGRPPRKQVASSSSTLATGSSTDEGPSVVRNDAPNRFWASLEPYCGPVTAEDIRGLEELMQAREEEASEWQRVPALGRHYIQRWAQEDLQEEQAQGARASGGGAQGARSPQQARGVSLNNCDGKEGGKSSKEGSGGEPLGSLTQRLVSCLLEENLLCPPLEDTQMGPPLGPNPGLAQQLERRVRRELREQGLLTETDSPDDQARGVSVNNCDGKEGGKSSKEGSGGEPLGSLTQRLVSCLLEENLLCPPLEDTQIGPPLGPNPGLAQQLERRVRRELREQGLLTETDSPDDQVLLELRSCRRCCGGRVESLQQQELTRRLRVADHELLDAWRRLAQSRQRKKSPSKKDRDLAAKALRDRQALLKQRPASTQR</sequence>
<keyword evidence="8" id="KW-1185">Reference proteome</keyword>
<keyword evidence="4" id="KW-0804">Transcription</keyword>
<feature type="compositionally biased region" description="Low complexity" evidence="6">
    <location>
        <begin position="125"/>
        <end position="137"/>
    </location>
</feature>
<dbReference type="VEuPathDB" id="VectorBase:HLOH_047496"/>
<evidence type="ECO:0008006" key="9">
    <source>
        <dbReference type="Google" id="ProtNLM"/>
    </source>
</evidence>
<reference evidence="7 8" key="1">
    <citation type="journal article" date="2020" name="Cell">
        <title>Large-Scale Comparative Analyses of Tick Genomes Elucidate Their Genetic Diversity and Vector Capacities.</title>
        <authorList>
            <consortium name="Tick Genome and Microbiome Consortium (TIGMIC)"/>
            <person name="Jia N."/>
            <person name="Wang J."/>
            <person name="Shi W."/>
            <person name="Du L."/>
            <person name="Sun Y."/>
            <person name="Zhan W."/>
            <person name="Jiang J.F."/>
            <person name="Wang Q."/>
            <person name="Zhang B."/>
            <person name="Ji P."/>
            <person name="Bell-Sakyi L."/>
            <person name="Cui X.M."/>
            <person name="Yuan T.T."/>
            <person name="Jiang B.G."/>
            <person name="Yang W.F."/>
            <person name="Lam T.T."/>
            <person name="Chang Q.C."/>
            <person name="Ding S.J."/>
            <person name="Wang X.J."/>
            <person name="Zhu J.G."/>
            <person name="Ruan X.D."/>
            <person name="Zhao L."/>
            <person name="Wei J.T."/>
            <person name="Ye R.Z."/>
            <person name="Que T.C."/>
            <person name="Du C.H."/>
            <person name="Zhou Y.H."/>
            <person name="Cheng J.X."/>
            <person name="Dai P.F."/>
            <person name="Guo W.B."/>
            <person name="Han X.H."/>
            <person name="Huang E.J."/>
            <person name="Li L.F."/>
            <person name="Wei W."/>
            <person name="Gao Y.C."/>
            <person name="Liu J.Z."/>
            <person name="Shao H.Z."/>
            <person name="Wang X."/>
            <person name="Wang C.C."/>
            <person name="Yang T.C."/>
            <person name="Huo Q.B."/>
            <person name="Li W."/>
            <person name="Chen H.Y."/>
            <person name="Chen S.E."/>
            <person name="Zhou L.G."/>
            <person name="Ni X.B."/>
            <person name="Tian J.H."/>
            <person name="Sheng Y."/>
            <person name="Liu T."/>
            <person name="Pan Y.S."/>
            <person name="Xia L.Y."/>
            <person name="Li J."/>
            <person name="Zhao F."/>
            <person name="Cao W.C."/>
        </authorList>
    </citation>
    <scope>NUCLEOTIDE SEQUENCE [LARGE SCALE GENOMIC DNA]</scope>
    <source>
        <strain evidence="7">HaeL-2018</strain>
    </source>
</reference>
<evidence type="ECO:0000313" key="7">
    <source>
        <dbReference type="EMBL" id="KAH9383635.1"/>
    </source>
</evidence>
<feature type="region of interest" description="Disordered" evidence="6">
    <location>
        <begin position="307"/>
        <end position="344"/>
    </location>
</feature>
<feature type="compositionally biased region" description="Low complexity" evidence="6">
    <location>
        <begin position="221"/>
        <end position="230"/>
    </location>
</feature>
<dbReference type="PANTHER" id="PTHR13556">
    <property type="entry name" value="TRANSCRIPTIONAL ADAPTER 3-RELATED"/>
    <property type="match status" value="1"/>
</dbReference>
<feature type="compositionally biased region" description="Basic and acidic residues" evidence="6">
    <location>
        <begin position="327"/>
        <end position="336"/>
    </location>
</feature>
<dbReference type="GO" id="GO:0005634">
    <property type="term" value="C:nucleus"/>
    <property type="evidence" value="ECO:0007669"/>
    <property type="project" value="UniProtKB-SubCell"/>
</dbReference>
<dbReference type="PANTHER" id="PTHR13556:SF2">
    <property type="entry name" value="TRANSCRIPTIONAL ADAPTER 3"/>
    <property type="match status" value="1"/>
</dbReference>
<organism evidence="7 8">
    <name type="scientific">Haemaphysalis longicornis</name>
    <name type="common">Bush tick</name>
    <dbReference type="NCBI Taxonomy" id="44386"/>
    <lineage>
        <taxon>Eukaryota</taxon>
        <taxon>Metazoa</taxon>
        <taxon>Ecdysozoa</taxon>
        <taxon>Arthropoda</taxon>
        <taxon>Chelicerata</taxon>
        <taxon>Arachnida</taxon>
        <taxon>Acari</taxon>
        <taxon>Parasitiformes</taxon>
        <taxon>Ixodida</taxon>
        <taxon>Ixodoidea</taxon>
        <taxon>Ixodidae</taxon>
        <taxon>Haemaphysalinae</taxon>
        <taxon>Haemaphysalis</taxon>
    </lineage>
</organism>
<dbReference type="OMA" id="EECPLQF"/>
<dbReference type="GO" id="GO:0003713">
    <property type="term" value="F:transcription coactivator activity"/>
    <property type="evidence" value="ECO:0007669"/>
    <property type="project" value="TreeGrafter"/>
</dbReference>
<dbReference type="Proteomes" id="UP000821853">
    <property type="component" value="Unassembled WGS sequence"/>
</dbReference>
<evidence type="ECO:0000313" key="8">
    <source>
        <dbReference type="Proteomes" id="UP000821853"/>
    </source>
</evidence>
<keyword evidence="5" id="KW-0539">Nucleus</keyword>
<comment type="caution">
    <text evidence="7">The sequence shown here is derived from an EMBL/GenBank/DDBJ whole genome shotgun (WGS) entry which is preliminary data.</text>
</comment>
<gene>
    <name evidence="7" type="ORF">HPB48_025328</name>
</gene>
<evidence type="ECO:0000256" key="5">
    <source>
        <dbReference type="ARBA" id="ARBA00023242"/>
    </source>
</evidence>
<comment type="subcellular location">
    <subcellularLocation>
        <location evidence="1">Nucleus</location>
    </subcellularLocation>
</comment>
<dbReference type="GO" id="GO:0000124">
    <property type="term" value="C:SAGA complex"/>
    <property type="evidence" value="ECO:0007669"/>
    <property type="project" value="TreeGrafter"/>
</dbReference>
<feature type="compositionally biased region" description="Basic and acidic residues" evidence="6">
    <location>
        <begin position="97"/>
        <end position="111"/>
    </location>
</feature>
<proteinExistence type="inferred from homology"/>
<evidence type="ECO:0000256" key="3">
    <source>
        <dbReference type="ARBA" id="ARBA00023015"/>
    </source>
</evidence>
<evidence type="ECO:0000256" key="2">
    <source>
        <dbReference type="ARBA" id="ARBA00005330"/>
    </source>
</evidence>
<name>A0A9J6H7J3_HAELO</name>
<dbReference type="GO" id="GO:0006357">
    <property type="term" value="P:regulation of transcription by RNA polymerase II"/>
    <property type="evidence" value="ECO:0007669"/>
    <property type="project" value="TreeGrafter"/>
</dbReference>
<accession>A0A9J6H7J3</accession>
<keyword evidence="3" id="KW-0805">Transcription regulation</keyword>